<dbReference type="AlphaFoldDB" id="A0A2Z4IM12"/>
<organism evidence="1 2">
    <name type="scientific">Echinicola strongylocentroti</name>
    <dbReference type="NCBI Taxonomy" id="1795355"/>
    <lineage>
        <taxon>Bacteria</taxon>
        <taxon>Pseudomonadati</taxon>
        <taxon>Bacteroidota</taxon>
        <taxon>Cytophagia</taxon>
        <taxon>Cytophagales</taxon>
        <taxon>Cyclobacteriaceae</taxon>
        <taxon>Echinicola</taxon>
    </lineage>
</organism>
<evidence type="ECO:0000313" key="2">
    <source>
        <dbReference type="Proteomes" id="UP000248688"/>
    </source>
</evidence>
<evidence type="ECO:0000313" key="1">
    <source>
        <dbReference type="EMBL" id="AWW31606.1"/>
    </source>
</evidence>
<keyword evidence="2" id="KW-1185">Reference proteome</keyword>
<accession>A0A2Z4IM12</accession>
<protein>
    <submittedName>
        <fullName evidence="1">Uncharacterized protein</fullName>
    </submittedName>
</protein>
<gene>
    <name evidence="1" type="ORF">DN752_16570</name>
</gene>
<dbReference type="EMBL" id="CP030041">
    <property type="protein sequence ID" value="AWW31606.1"/>
    <property type="molecule type" value="Genomic_DNA"/>
</dbReference>
<proteinExistence type="predicted"/>
<dbReference type="KEGG" id="est:DN752_16570"/>
<reference evidence="1 2" key="1">
    <citation type="submission" date="2018-06" db="EMBL/GenBank/DDBJ databases">
        <title>Echinicola strongylocentroti sp. nov., isolated from a sea urchin Strongylocentrotus intermedius.</title>
        <authorList>
            <person name="Bae S.S."/>
        </authorList>
    </citation>
    <scope>NUCLEOTIDE SEQUENCE [LARGE SCALE GENOMIC DNA]</scope>
    <source>
        <strain evidence="1 2">MEBiC08714</strain>
    </source>
</reference>
<name>A0A2Z4IM12_9BACT</name>
<dbReference type="RefSeq" id="WP_112784981.1">
    <property type="nucleotide sequence ID" value="NZ_CP030041.1"/>
</dbReference>
<sequence>MSELRRKVLLLVFLIGLFMVALLGATGVQLKREVSKFQQKLASGESNNSIFYQPDKLVP</sequence>
<dbReference type="Proteomes" id="UP000248688">
    <property type="component" value="Chromosome"/>
</dbReference>